<dbReference type="EMBL" id="CP012670">
    <property type="protein sequence ID" value="AUX21441.1"/>
    <property type="molecule type" value="Genomic_DNA"/>
</dbReference>
<evidence type="ECO:0000313" key="3">
    <source>
        <dbReference type="EMBL" id="AYM53054.1"/>
    </source>
</evidence>
<evidence type="ECO:0000256" key="1">
    <source>
        <dbReference type="SAM" id="Phobius"/>
    </source>
</evidence>
<name>A0A3S7UWB7_SORCE</name>
<dbReference type="PANTHER" id="PTHR10422">
    <property type="entry name" value="CYTOCHROME C OXIDASE SUBUNIT 1"/>
    <property type="match status" value="1"/>
</dbReference>
<gene>
    <name evidence="2" type="ORF">SOCEGT47_019250</name>
</gene>
<keyword evidence="1" id="KW-0812">Transmembrane</keyword>
<reference evidence="3" key="2">
    <citation type="journal article" date="2018" name="J. Ind. Microbiol. Biotechnol.">
        <title>Genome mining reveals uncommon alkylpyrones as type III PKS products from myxobacteria.</title>
        <authorList>
            <person name="Hug J.J."/>
            <person name="Panter F."/>
            <person name="Krug D."/>
            <person name="Muller R."/>
        </authorList>
    </citation>
    <scope>NUCLEOTIDE SEQUENCE</scope>
    <source>
        <strain evidence="3">So ceGT47</strain>
    </source>
</reference>
<dbReference type="AlphaFoldDB" id="A0A3S7UWB7"/>
<dbReference type="GO" id="GO:0016020">
    <property type="term" value="C:membrane"/>
    <property type="evidence" value="ECO:0007669"/>
    <property type="project" value="InterPro"/>
</dbReference>
<dbReference type="InterPro" id="IPR036927">
    <property type="entry name" value="Cyt_c_oxase-like_su1_sf"/>
</dbReference>
<dbReference type="EMBL" id="MH908892">
    <property type="protein sequence ID" value="AYM53054.1"/>
    <property type="molecule type" value="Genomic_DNA"/>
</dbReference>
<dbReference type="GO" id="GO:0009060">
    <property type="term" value="P:aerobic respiration"/>
    <property type="evidence" value="ECO:0007669"/>
    <property type="project" value="InterPro"/>
</dbReference>
<feature type="transmembrane region" description="Helical" evidence="1">
    <location>
        <begin position="12"/>
        <end position="34"/>
    </location>
</feature>
<organism evidence="3">
    <name type="scientific">Sorangium cellulosum</name>
    <name type="common">Polyangium cellulosum</name>
    <dbReference type="NCBI Taxonomy" id="56"/>
    <lineage>
        <taxon>Bacteria</taxon>
        <taxon>Pseudomonadati</taxon>
        <taxon>Myxococcota</taxon>
        <taxon>Polyangia</taxon>
        <taxon>Polyangiales</taxon>
        <taxon>Polyangiaceae</taxon>
        <taxon>Sorangium</taxon>
    </lineage>
</organism>
<dbReference type="PANTHER" id="PTHR10422:SF38">
    <property type="entry name" value="CYTOCHROME B SUBUNIT OF NITRIC OXIDE REDUCTASE"/>
    <property type="match status" value="1"/>
</dbReference>
<evidence type="ECO:0000313" key="4">
    <source>
        <dbReference type="Proteomes" id="UP000295781"/>
    </source>
</evidence>
<protein>
    <submittedName>
        <fullName evidence="3">Uncharacterized protein</fullName>
    </submittedName>
</protein>
<dbReference type="InterPro" id="IPR000883">
    <property type="entry name" value="Cyt_C_Oxase_1"/>
</dbReference>
<feature type="transmembrane region" description="Helical" evidence="1">
    <location>
        <begin position="112"/>
        <end position="135"/>
    </location>
</feature>
<dbReference type="Proteomes" id="UP000295781">
    <property type="component" value="Chromosome"/>
</dbReference>
<keyword evidence="1" id="KW-1133">Transmembrane helix</keyword>
<feature type="transmembrane region" description="Helical" evidence="1">
    <location>
        <begin position="156"/>
        <end position="174"/>
    </location>
</feature>
<dbReference type="Pfam" id="PF00115">
    <property type="entry name" value="COX1"/>
    <property type="match status" value="1"/>
</dbReference>
<dbReference type="GO" id="GO:0020037">
    <property type="term" value="F:heme binding"/>
    <property type="evidence" value="ECO:0007669"/>
    <property type="project" value="InterPro"/>
</dbReference>
<sequence>MEYWRWRVVHLWVEGFMEVFATAAIAFLFTQFGLLRPDSAARATLLSTSIFLISGIPGTLHPLYFSGTPVSAMAIGASFSAIEVVLLVLVGMEAYGTWQMQHRAGWMQAYAWPIKSFVAVAFWSFVGAGLFGFLINPPLAHYDMQGLNTTPVHAHAALFGVYGLLSLGLAQAWASVEHGLWYARSADFPQQPVLEALRWMRLVGDTLFIAGVLAFVGFVAGLWTRRPAGAASARSAPAGEAATMAAPAASRTPAA</sequence>
<feature type="transmembrane region" description="Helical" evidence="1">
    <location>
        <begin position="40"/>
        <end position="60"/>
    </location>
</feature>
<feature type="transmembrane region" description="Helical" evidence="1">
    <location>
        <begin position="207"/>
        <end position="224"/>
    </location>
</feature>
<reference evidence="2 4" key="1">
    <citation type="submission" date="2015-09" db="EMBL/GenBank/DDBJ databases">
        <title>Sorangium comparison.</title>
        <authorList>
            <person name="Zaburannyi N."/>
            <person name="Bunk B."/>
            <person name="Overmann J."/>
            <person name="Mueller R."/>
        </authorList>
    </citation>
    <scope>NUCLEOTIDE SEQUENCE [LARGE SCALE GENOMIC DNA]</scope>
    <source>
        <strain evidence="2 4">So ceGT47</strain>
    </source>
</reference>
<feature type="transmembrane region" description="Helical" evidence="1">
    <location>
        <begin position="72"/>
        <end position="92"/>
    </location>
</feature>
<accession>A0A3S7UWB7</accession>
<dbReference type="Gene3D" id="1.20.210.10">
    <property type="entry name" value="Cytochrome c oxidase-like, subunit I domain"/>
    <property type="match status" value="2"/>
</dbReference>
<dbReference type="SUPFAM" id="SSF81442">
    <property type="entry name" value="Cytochrome c oxidase subunit I-like"/>
    <property type="match status" value="1"/>
</dbReference>
<evidence type="ECO:0000313" key="2">
    <source>
        <dbReference type="EMBL" id="AUX21441.1"/>
    </source>
</evidence>
<keyword evidence="1" id="KW-0472">Membrane</keyword>
<proteinExistence type="predicted"/>
<dbReference type="GO" id="GO:0004129">
    <property type="term" value="F:cytochrome-c oxidase activity"/>
    <property type="evidence" value="ECO:0007669"/>
    <property type="project" value="InterPro"/>
</dbReference>